<gene>
    <name evidence="3" type="ORF">GUJ93_ZPchr0012g21535</name>
</gene>
<organism evidence="3 4">
    <name type="scientific">Zizania palustris</name>
    <name type="common">Northern wild rice</name>
    <dbReference type="NCBI Taxonomy" id="103762"/>
    <lineage>
        <taxon>Eukaryota</taxon>
        <taxon>Viridiplantae</taxon>
        <taxon>Streptophyta</taxon>
        <taxon>Embryophyta</taxon>
        <taxon>Tracheophyta</taxon>
        <taxon>Spermatophyta</taxon>
        <taxon>Magnoliopsida</taxon>
        <taxon>Liliopsida</taxon>
        <taxon>Poales</taxon>
        <taxon>Poaceae</taxon>
        <taxon>BOP clade</taxon>
        <taxon>Oryzoideae</taxon>
        <taxon>Oryzeae</taxon>
        <taxon>Zizaniinae</taxon>
        <taxon>Zizania</taxon>
    </lineage>
</organism>
<comment type="caution">
    <text evidence="3">The sequence shown here is derived from an EMBL/GenBank/DDBJ whole genome shotgun (WGS) entry which is preliminary data.</text>
</comment>
<feature type="signal peptide" evidence="2">
    <location>
        <begin position="1"/>
        <end position="18"/>
    </location>
</feature>
<accession>A0A8J5WU85</accession>
<evidence type="ECO:0000313" key="4">
    <source>
        <dbReference type="Proteomes" id="UP000729402"/>
    </source>
</evidence>
<evidence type="ECO:0000313" key="3">
    <source>
        <dbReference type="EMBL" id="KAG8094882.1"/>
    </source>
</evidence>
<evidence type="ECO:0000256" key="2">
    <source>
        <dbReference type="SAM" id="SignalP"/>
    </source>
</evidence>
<sequence length="131" mass="14629">MQLLNCVIVLLGLSILLATFGPFITIAHRVTNCERGPENKLEHGLDKTRTDEETRSNVFAIMEKDHPKDARSKLSSGAKHSAGKCAHGGRKDLSMNSYFSSRKFPPAVNFDGRIPFTADYRTPRHHPPKNN</sequence>
<reference evidence="3" key="1">
    <citation type="journal article" date="2021" name="bioRxiv">
        <title>Whole Genome Assembly and Annotation of Northern Wild Rice, Zizania palustris L., Supports a Whole Genome Duplication in the Zizania Genus.</title>
        <authorList>
            <person name="Haas M."/>
            <person name="Kono T."/>
            <person name="Macchietto M."/>
            <person name="Millas R."/>
            <person name="McGilp L."/>
            <person name="Shao M."/>
            <person name="Duquette J."/>
            <person name="Hirsch C.N."/>
            <person name="Kimball J."/>
        </authorList>
    </citation>
    <scope>NUCLEOTIDE SEQUENCE</scope>
    <source>
        <tissue evidence="3">Fresh leaf tissue</tissue>
    </source>
</reference>
<reference evidence="3" key="2">
    <citation type="submission" date="2021-02" db="EMBL/GenBank/DDBJ databases">
        <authorList>
            <person name="Kimball J.A."/>
            <person name="Haas M.W."/>
            <person name="Macchietto M."/>
            <person name="Kono T."/>
            <person name="Duquette J."/>
            <person name="Shao M."/>
        </authorList>
    </citation>
    <scope>NUCLEOTIDE SEQUENCE</scope>
    <source>
        <tissue evidence="3">Fresh leaf tissue</tissue>
    </source>
</reference>
<proteinExistence type="predicted"/>
<protein>
    <submittedName>
        <fullName evidence="3">Uncharacterized protein</fullName>
    </submittedName>
</protein>
<feature type="region of interest" description="Disordered" evidence="1">
    <location>
        <begin position="63"/>
        <end position="92"/>
    </location>
</feature>
<feature type="chain" id="PRO_5035313705" evidence="2">
    <location>
        <begin position="19"/>
        <end position="131"/>
    </location>
</feature>
<dbReference type="EMBL" id="JAAALK010000080">
    <property type="protein sequence ID" value="KAG8094882.1"/>
    <property type="molecule type" value="Genomic_DNA"/>
</dbReference>
<dbReference type="Proteomes" id="UP000729402">
    <property type="component" value="Unassembled WGS sequence"/>
</dbReference>
<dbReference type="OrthoDB" id="667957at2759"/>
<keyword evidence="4" id="KW-1185">Reference proteome</keyword>
<keyword evidence="2" id="KW-0732">Signal</keyword>
<dbReference type="AlphaFoldDB" id="A0A8J5WU85"/>
<feature type="compositionally biased region" description="Basic and acidic residues" evidence="1">
    <location>
        <begin position="63"/>
        <end position="72"/>
    </location>
</feature>
<name>A0A8J5WU85_ZIZPA</name>
<evidence type="ECO:0000256" key="1">
    <source>
        <dbReference type="SAM" id="MobiDB-lite"/>
    </source>
</evidence>